<protein>
    <submittedName>
        <fullName evidence="2">SagB-type dehydrogenase domain-containing protein</fullName>
    </submittedName>
</protein>
<name>A0A2Y9A0H8_9MICO</name>
<evidence type="ECO:0000313" key="2">
    <source>
        <dbReference type="EMBL" id="SSA37028.1"/>
    </source>
</evidence>
<dbReference type="CDD" id="cd02142">
    <property type="entry name" value="McbC_SagB-like_oxidoreductase"/>
    <property type="match status" value="1"/>
</dbReference>
<dbReference type="InterPro" id="IPR020051">
    <property type="entry name" value="SagB-type_dehydrogenase"/>
</dbReference>
<dbReference type="RefSeq" id="WP_110851126.1">
    <property type="nucleotide sequence ID" value="NZ_QKLZ01000001.1"/>
</dbReference>
<dbReference type="GO" id="GO:0016491">
    <property type="term" value="F:oxidoreductase activity"/>
    <property type="evidence" value="ECO:0007669"/>
    <property type="project" value="InterPro"/>
</dbReference>
<dbReference type="NCBIfam" id="TIGR03605">
    <property type="entry name" value="antibiot_sagB"/>
    <property type="match status" value="1"/>
</dbReference>
<dbReference type="InterPro" id="IPR000415">
    <property type="entry name" value="Nitroreductase-like"/>
</dbReference>
<keyword evidence="3" id="KW-1185">Reference proteome</keyword>
<dbReference type="AlphaFoldDB" id="A0A2Y9A0H8"/>
<dbReference type="SUPFAM" id="SSF55469">
    <property type="entry name" value="FMN-dependent nitroreductase-like"/>
    <property type="match status" value="1"/>
</dbReference>
<dbReference type="InterPro" id="IPR029479">
    <property type="entry name" value="Nitroreductase"/>
</dbReference>
<dbReference type="Gene3D" id="3.40.109.10">
    <property type="entry name" value="NADH Oxidase"/>
    <property type="match status" value="1"/>
</dbReference>
<accession>A0A2Y9A0H8</accession>
<evidence type="ECO:0000313" key="3">
    <source>
        <dbReference type="Proteomes" id="UP000250222"/>
    </source>
</evidence>
<dbReference type="Pfam" id="PF00881">
    <property type="entry name" value="Nitroreductase"/>
    <property type="match status" value="1"/>
</dbReference>
<evidence type="ECO:0000259" key="1">
    <source>
        <dbReference type="Pfam" id="PF00881"/>
    </source>
</evidence>
<dbReference type="PANTHER" id="PTHR43745">
    <property type="entry name" value="NITROREDUCTASE MJ1384-RELATED"/>
    <property type="match status" value="1"/>
</dbReference>
<dbReference type="OrthoDB" id="3723182at2"/>
<proteinExistence type="predicted"/>
<dbReference type="InterPro" id="IPR052544">
    <property type="entry name" value="Bacteriocin_Proc_Enz"/>
</dbReference>
<dbReference type="PANTHER" id="PTHR43745:SF2">
    <property type="entry name" value="NITROREDUCTASE MJ1384-RELATED"/>
    <property type="match status" value="1"/>
</dbReference>
<sequence length="266" mass="28650">MASDPGTFRDHQPLAWTFHRGTARWVFTDTGGVNPPVQPGREHAGAPWTALPDGPAVRRPLSQVLADRVSCRSFRDEPVDLPRLATLLRGCYALGARLALEDLEVVERPNPSAGGLYPLELSLIVRDVDGLAPGVHHYVPGADGLELLREGPFPREWVEYLFMGQPWVAQASAVVVLSAVTGRSLVKYGDRGYRYLLLEAGHVTQTLVLLATGLGLGTVNVGGFYDDELAGLLRVDAEREVPLYATAIGVPAAEGRMARRALPGGS</sequence>
<dbReference type="Proteomes" id="UP000250222">
    <property type="component" value="Unassembled WGS sequence"/>
</dbReference>
<reference evidence="2 3" key="1">
    <citation type="submission" date="2016-10" db="EMBL/GenBank/DDBJ databases">
        <authorList>
            <person name="Cai Z."/>
        </authorList>
    </citation>
    <scope>NUCLEOTIDE SEQUENCE [LARGE SCALE GENOMIC DNA]</scope>
    <source>
        <strain evidence="2 3">CGMCC 1.10826</strain>
    </source>
</reference>
<feature type="domain" description="Nitroreductase" evidence="1">
    <location>
        <begin position="66"/>
        <end position="249"/>
    </location>
</feature>
<organism evidence="2 3">
    <name type="scientific">Georgenia satyanarayanai</name>
    <dbReference type="NCBI Taxonomy" id="860221"/>
    <lineage>
        <taxon>Bacteria</taxon>
        <taxon>Bacillati</taxon>
        <taxon>Actinomycetota</taxon>
        <taxon>Actinomycetes</taxon>
        <taxon>Micrococcales</taxon>
        <taxon>Bogoriellaceae</taxon>
        <taxon>Georgenia</taxon>
    </lineage>
</organism>
<gene>
    <name evidence="2" type="ORF">SAMN05216184_101666</name>
</gene>
<dbReference type="EMBL" id="UETB01000001">
    <property type="protein sequence ID" value="SSA37028.1"/>
    <property type="molecule type" value="Genomic_DNA"/>
</dbReference>